<gene>
    <name evidence="2" type="ORF">B0T10DRAFT_565862</name>
</gene>
<dbReference type="OrthoDB" id="4708870at2759"/>
<comment type="caution">
    <text evidence="2">The sequence shown here is derived from an EMBL/GenBank/DDBJ whole genome shotgun (WGS) entry which is preliminary data.</text>
</comment>
<accession>A0A9P8VWF3</accession>
<feature type="region of interest" description="Disordered" evidence="1">
    <location>
        <begin position="454"/>
        <end position="483"/>
    </location>
</feature>
<dbReference type="Proteomes" id="UP000777438">
    <property type="component" value="Unassembled WGS sequence"/>
</dbReference>
<dbReference type="AlphaFoldDB" id="A0A9P8VWF3"/>
<dbReference type="EMBL" id="JAGPYM010000027">
    <property type="protein sequence ID" value="KAH6880089.1"/>
    <property type="molecule type" value="Genomic_DNA"/>
</dbReference>
<protein>
    <submittedName>
        <fullName evidence="2">Uncharacterized protein</fullName>
    </submittedName>
</protein>
<evidence type="ECO:0000256" key="1">
    <source>
        <dbReference type="SAM" id="MobiDB-lite"/>
    </source>
</evidence>
<keyword evidence="3" id="KW-1185">Reference proteome</keyword>
<organism evidence="2 3">
    <name type="scientific">Thelonectria olida</name>
    <dbReference type="NCBI Taxonomy" id="1576542"/>
    <lineage>
        <taxon>Eukaryota</taxon>
        <taxon>Fungi</taxon>
        <taxon>Dikarya</taxon>
        <taxon>Ascomycota</taxon>
        <taxon>Pezizomycotina</taxon>
        <taxon>Sordariomycetes</taxon>
        <taxon>Hypocreomycetidae</taxon>
        <taxon>Hypocreales</taxon>
        <taxon>Nectriaceae</taxon>
        <taxon>Thelonectria</taxon>
    </lineage>
</organism>
<evidence type="ECO:0000313" key="3">
    <source>
        <dbReference type="Proteomes" id="UP000777438"/>
    </source>
</evidence>
<feature type="compositionally biased region" description="Basic and acidic residues" evidence="1">
    <location>
        <begin position="467"/>
        <end position="483"/>
    </location>
</feature>
<sequence length="483" mass="55182">MGGKVFIGGPEPLHVPRMSRETYAVVKESCHRHLKAKFHYVASPIEGPGKKDFGDVDIFVAYPPEGFKTIQDAFDAVHSALGPTHSSRDGGKSLVAHYAIRWPNSLTEFAKRLFEIGNEDKSLDLSELSLSEESEGAMVAAEKEAKEKDEQLVDPRASTFVQVDVQICESARQMTWLLFKHGHGDLWSILGTLIRPYGLTVDDRGLSIRIPGLEDEDKKRSKIYCTNEPGAVLAFLGLDYGNHWEHPFETAEAMFRYAISCKFFSLAQLTPRSEHLLGSDIEPSALKASERRRLKQRPVYRKFMEEFLPECRKRPEHHLEPYTREVVKDMAFATFSAKVQDDFNATLREYSLEKHKRNIMAVIQDQIPPSGDDDVMGTCYRTNLVKAMKRVILDGDERYGVKPEFRVTDDWGYDNVGQVIDFIKENRDRIGEHAMKASHAYYMAHLRARDNEELRKHQEQDQGVTEALERAQEEKPELDKNFS</sequence>
<proteinExistence type="predicted"/>
<name>A0A9P8VWF3_9HYPO</name>
<reference evidence="2 3" key="1">
    <citation type="journal article" date="2021" name="Nat. Commun.">
        <title>Genetic determinants of endophytism in the Arabidopsis root mycobiome.</title>
        <authorList>
            <person name="Mesny F."/>
            <person name="Miyauchi S."/>
            <person name="Thiergart T."/>
            <person name="Pickel B."/>
            <person name="Atanasova L."/>
            <person name="Karlsson M."/>
            <person name="Huettel B."/>
            <person name="Barry K.W."/>
            <person name="Haridas S."/>
            <person name="Chen C."/>
            <person name="Bauer D."/>
            <person name="Andreopoulos W."/>
            <person name="Pangilinan J."/>
            <person name="LaButti K."/>
            <person name="Riley R."/>
            <person name="Lipzen A."/>
            <person name="Clum A."/>
            <person name="Drula E."/>
            <person name="Henrissat B."/>
            <person name="Kohler A."/>
            <person name="Grigoriev I.V."/>
            <person name="Martin F.M."/>
            <person name="Hacquard S."/>
        </authorList>
    </citation>
    <scope>NUCLEOTIDE SEQUENCE [LARGE SCALE GENOMIC DNA]</scope>
    <source>
        <strain evidence="2 3">MPI-CAGE-CH-0241</strain>
    </source>
</reference>
<evidence type="ECO:0000313" key="2">
    <source>
        <dbReference type="EMBL" id="KAH6880089.1"/>
    </source>
</evidence>